<dbReference type="NCBIfam" id="TIGR02861">
    <property type="entry name" value="SASP_H"/>
    <property type="match status" value="1"/>
</dbReference>
<feature type="compositionally biased region" description="Polar residues" evidence="4">
    <location>
        <begin position="48"/>
        <end position="59"/>
    </location>
</feature>
<dbReference type="NCBIfam" id="NF002867">
    <property type="entry name" value="PRK03174.1"/>
    <property type="match status" value="1"/>
</dbReference>
<keyword evidence="6" id="KW-1185">Reference proteome</keyword>
<comment type="similarity">
    <text evidence="2">Belongs to the SspH family.</text>
</comment>
<evidence type="ECO:0000313" key="5">
    <source>
        <dbReference type="EMBL" id="CAG7652222.1"/>
    </source>
</evidence>
<feature type="region of interest" description="Disordered" evidence="4">
    <location>
        <begin position="37"/>
        <end position="59"/>
    </location>
</feature>
<organism evidence="5 6">
    <name type="scientific">Paenibacillus allorhizosphaerae</name>
    <dbReference type="NCBI Taxonomy" id="2849866"/>
    <lineage>
        <taxon>Bacteria</taxon>
        <taxon>Bacillati</taxon>
        <taxon>Bacillota</taxon>
        <taxon>Bacilli</taxon>
        <taxon>Bacillales</taxon>
        <taxon>Paenibacillaceae</taxon>
        <taxon>Paenibacillus</taxon>
    </lineage>
</organism>
<dbReference type="Pfam" id="PF08141">
    <property type="entry name" value="SspH"/>
    <property type="match status" value="1"/>
</dbReference>
<evidence type="ECO:0000313" key="6">
    <source>
        <dbReference type="Proteomes" id="UP000730618"/>
    </source>
</evidence>
<sequence>MNKQRAAEIAVSPVMANVTLDGIPVYIQHVDETSETARVYPLDEPQNEQDVPLSSLTEH</sequence>
<dbReference type="InterPro" id="IPR012610">
    <property type="entry name" value="SASP_SspH"/>
</dbReference>
<protein>
    <submittedName>
        <fullName evidence="5">Small, acid-soluble spore protein H</fullName>
    </submittedName>
</protein>
<evidence type="ECO:0000256" key="4">
    <source>
        <dbReference type="SAM" id="MobiDB-lite"/>
    </source>
</evidence>
<reference evidence="5 6" key="1">
    <citation type="submission" date="2021-06" db="EMBL/GenBank/DDBJ databases">
        <authorList>
            <person name="Criscuolo A."/>
        </authorList>
    </citation>
    <scope>NUCLEOTIDE SEQUENCE [LARGE SCALE GENOMIC DNA]</scope>
    <source>
        <strain evidence="6">CIP 111802</strain>
    </source>
</reference>
<name>A0ABM8VNY8_9BACL</name>
<proteinExistence type="inferred from homology"/>
<dbReference type="RefSeq" id="WP_218101393.1">
    <property type="nucleotide sequence ID" value="NZ_CAJVCE010000017.1"/>
</dbReference>
<keyword evidence="3" id="KW-0749">Sporulation</keyword>
<evidence type="ECO:0000256" key="1">
    <source>
        <dbReference type="ARBA" id="ARBA00004288"/>
    </source>
</evidence>
<comment type="subcellular location">
    <subcellularLocation>
        <location evidence="1">Spore core</location>
    </subcellularLocation>
</comment>
<comment type="caution">
    <text evidence="5">The sequence shown here is derived from an EMBL/GenBank/DDBJ whole genome shotgun (WGS) entry which is preliminary data.</text>
</comment>
<accession>A0ABM8VNY8</accession>
<dbReference type="Proteomes" id="UP000730618">
    <property type="component" value="Unassembled WGS sequence"/>
</dbReference>
<evidence type="ECO:0000256" key="3">
    <source>
        <dbReference type="ARBA" id="ARBA00022969"/>
    </source>
</evidence>
<dbReference type="HAMAP" id="MF_00667">
    <property type="entry name" value="SspH"/>
    <property type="match status" value="1"/>
</dbReference>
<evidence type="ECO:0000256" key="2">
    <source>
        <dbReference type="ARBA" id="ARBA00006573"/>
    </source>
</evidence>
<gene>
    <name evidence="5" type="primary">sspH_1</name>
    <name evidence="5" type="ORF">PAECIP111802_05168</name>
</gene>
<dbReference type="EMBL" id="CAJVCE010000017">
    <property type="protein sequence ID" value="CAG7652222.1"/>
    <property type="molecule type" value="Genomic_DNA"/>
</dbReference>